<evidence type="ECO:0000313" key="9">
    <source>
        <dbReference type="Proteomes" id="UP001279642"/>
    </source>
</evidence>
<feature type="transmembrane region" description="Helical" evidence="6">
    <location>
        <begin position="5"/>
        <end position="21"/>
    </location>
</feature>
<evidence type="ECO:0000256" key="2">
    <source>
        <dbReference type="ARBA" id="ARBA00007362"/>
    </source>
</evidence>
<feature type="transmembrane region" description="Helical" evidence="6">
    <location>
        <begin position="213"/>
        <end position="235"/>
    </location>
</feature>
<evidence type="ECO:0000256" key="3">
    <source>
        <dbReference type="ARBA" id="ARBA00022692"/>
    </source>
</evidence>
<feature type="transmembrane region" description="Helical" evidence="6">
    <location>
        <begin position="267"/>
        <end position="286"/>
    </location>
</feature>
<accession>A0ABU5E5F3</accession>
<feature type="transmembrane region" description="Helical" evidence="6">
    <location>
        <begin position="33"/>
        <end position="52"/>
    </location>
</feature>
<evidence type="ECO:0000256" key="6">
    <source>
        <dbReference type="SAM" id="Phobius"/>
    </source>
</evidence>
<evidence type="ECO:0000256" key="1">
    <source>
        <dbReference type="ARBA" id="ARBA00004141"/>
    </source>
</evidence>
<sequence length="303" mass="32646">MSTGLLYFLVVLIWGSSWIGIEYQLGVVAPELSIAYRFLLSSVMLAGFCLATRRSLRFSWRAHLLMAAQGLTLFCLNYLMFYWSAGYLTSGLMAIVFSTMTVMNLINGAILFRHPIDRRVGAGALLGLIGLSCVFWPEIAGFDASSTAMIGLLLSLAGTFLASLGNMVSVKLKAEEIPVIQSNTIGMAYGAIGSLLLAVIGGASFAYDPHPSYSISLFMLALFASVIGFTCYLTLVQRLGAGQAAYTTVLFPIVALGISTFVENYHWTILAVIGIALVLCGNLLVLRRRGAVRLRRIGSPAQS</sequence>
<dbReference type="InterPro" id="IPR037185">
    <property type="entry name" value="EmrE-like"/>
</dbReference>
<proteinExistence type="inferred from homology"/>
<evidence type="ECO:0000259" key="7">
    <source>
        <dbReference type="Pfam" id="PF00892"/>
    </source>
</evidence>
<feature type="transmembrane region" description="Helical" evidence="6">
    <location>
        <begin position="148"/>
        <end position="168"/>
    </location>
</feature>
<dbReference type="Pfam" id="PF00892">
    <property type="entry name" value="EamA"/>
    <property type="match status" value="2"/>
</dbReference>
<name>A0ABU5E5F3_9PROT</name>
<gene>
    <name evidence="8" type="ORF">SMD27_00800</name>
</gene>
<feature type="transmembrane region" description="Helical" evidence="6">
    <location>
        <begin position="91"/>
        <end position="112"/>
    </location>
</feature>
<feature type="transmembrane region" description="Helical" evidence="6">
    <location>
        <begin position="188"/>
        <end position="207"/>
    </location>
</feature>
<comment type="similarity">
    <text evidence="2">Belongs to the EamA transporter family.</text>
</comment>
<organism evidence="8 9">
    <name type="scientific">Dongia soli</name>
    <dbReference type="NCBI Taxonomy" id="600628"/>
    <lineage>
        <taxon>Bacteria</taxon>
        <taxon>Pseudomonadati</taxon>
        <taxon>Pseudomonadota</taxon>
        <taxon>Alphaproteobacteria</taxon>
        <taxon>Rhodospirillales</taxon>
        <taxon>Dongiaceae</taxon>
        <taxon>Dongia</taxon>
    </lineage>
</organism>
<keyword evidence="9" id="KW-1185">Reference proteome</keyword>
<evidence type="ECO:0000313" key="8">
    <source>
        <dbReference type="EMBL" id="MDY0881369.1"/>
    </source>
</evidence>
<feature type="transmembrane region" description="Helical" evidence="6">
    <location>
        <begin position="64"/>
        <end position="85"/>
    </location>
</feature>
<dbReference type="RefSeq" id="WP_320506437.1">
    <property type="nucleotide sequence ID" value="NZ_JAXCLW010000001.1"/>
</dbReference>
<keyword evidence="4 6" id="KW-1133">Transmembrane helix</keyword>
<comment type="caution">
    <text evidence="8">The sequence shown here is derived from an EMBL/GenBank/DDBJ whole genome shotgun (WGS) entry which is preliminary data.</text>
</comment>
<dbReference type="PANTHER" id="PTHR32322">
    <property type="entry name" value="INNER MEMBRANE TRANSPORTER"/>
    <property type="match status" value="1"/>
</dbReference>
<dbReference type="PANTHER" id="PTHR32322:SF2">
    <property type="entry name" value="EAMA DOMAIN-CONTAINING PROTEIN"/>
    <property type="match status" value="1"/>
</dbReference>
<feature type="transmembrane region" description="Helical" evidence="6">
    <location>
        <begin position="124"/>
        <end position="142"/>
    </location>
</feature>
<dbReference type="InterPro" id="IPR050638">
    <property type="entry name" value="AA-Vitamin_Transporters"/>
</dbReference>
<dbReference type="Proteomes" id="UP001279642">
    <property type="component" value="Unassembled WGS sequence"/>
</dbReference>
<keyword evidence="5 6" id="KW-0472">Membrane</keyword>
<feature type="domain" description="EamA" evidence="7">
    <location>
        <begin position="149"/>
        <end position="286"/>
    </location>
</feature>
<evidence type="ECO:0000256" key="4">
    <source>
        <dbReference type="ARBA" id="ARBA00022989"/>
    </source>
</evidence>
<dbReference type="EMBL" id="JAXCLW010000001">
    <property type="protein sequence ID" value="MDY0881369.1"/>
    <property type="molecule type" value="Genomic_DNA"/>
</dbReference>
<keyword evidence="3 6" id="KW-0812">Transmembrane</keyword>
<comment type="subcellular location">
    <subcellularLocation>
        <location evidence="1">Membrane</location>
        <topology evidence="1">Multi-pass membrane protein</topology>
    </subcellularLocation>
</comment>
<feature type="transmembrane region" description="Helical" evidence="6">
    <location>
        <begin position="244"/>
        <end position="261"/>
    </location>
</feature>
<protein>
    <submittedName>
        <fullName evidence="8">DMT family transporter</fullName>
    </submittedName>
</protein>
<reference evidence="8 9" key="1">
    <citation type="journal article" date="2016" name="Antonie Van Leeuwenhoek">
        <title>Dongia soli sp. nov., isolated from soil from Dokdo, Korea.</title>
        <authorList>
            <person name="Kim D.U."/>
            <person name="Lee H."/>
            <person name="Kim H."/>
            <person name="Kim S.G."/>
            <person name="Ka J.O."/>
        </authorList>
    </citation>
    <scope>NUCLEOTIDE SEQUENCE [LARGE SCALE GENOMIC DNA]</scope>
    <source>
        <strain evidence="8 9">D78</strain>
    </source>
</reference>
<dbReference type="InterPro" id="IPR000620">
    <property type="entry name" value="EamA_dom"/>
</dbReference>
<dbReference type="SUPFAM" id="SSF103481">
    <property type="entry name" value="Multidrug resistance efflux transporter EmrE"/>
    <property type="match status" value="2"/>
</dbReference>
<feature type="domain" description="EamA" evidence="7">
    <location>
        <begin position="5"/>
        <end position="135"/>
    </location>
</feature>
<evidence type="ECO:0000256" key="5">
    <source>
        <dbReference type="ARBA" id="ARBA00023136"/>
    </source>
</evidence>